<evidence type="ECO:0008006" key="4">
    <source>
        <dbReference type="Google" id="ProtNLM"/>
    </source>
</evidence>
<dbReference type="Proteomes" id="UP000324897">
    <property type="component" value="Unassembled WGS sequence"/>
</dbReference>
<evidence type="ECO:0000313" key="2">
    <source>
        <dbReference type="EMBL" id="TVU03899.1"/>
    </source>
</evidence>
<name>A0A5J9SXY6_9POAL</name>
<comment type="caution">
    <text evidence="2">The sequence shown here is derived from an EMBL/GenBank/DDBJ whole genome shotgun (WGS) entry which is preliminary data.</text>
</comment>
<keyword evidence="3" id="KW-1185">Reference proteome</keyword>
<proteinExistence type="predicted"/>
<accession>A0A5J9SXY6</accession>
<evidence type="ECO:0000313" key="3">
    <source>
        <dbReference type="Proteomes" id="UP000324897"/>
    </source>
</evidence>
<gene>
    <name evidence="2" type="ORF">EJB05_50548</name>
</gene>
<reference evidence="2 3" key="1">
    <citation type="journal article" date="2019" name="Sci. Rep.">
        <title>A high-quality genome of Eragrostis curvula grass provides insights into Poaceae evolution and supports new strategies to enhance forage quality.</title>
        <authorList>
            <person name="Carballo J."/>
            <person name="Santos B.A.C.M."/>
            <person name="Zappacosta D."/>
            <person name="Garbus I."/>
            <person name="Selva J.P."/>
            <person name="Gallo C.A."/>
            <person name="Diaz A."/>
            <person name="Albertini E."/>
            <person name="Caccamo M."/>
            <person name="Echenique V."/>
        </authorList>
    </citation>
    <scope>NUCLEOTIDE SEQUENCE [LARGE SCALE GENOMIC DNA]</scope>
    <source>
        <strain evidence="3">cv. Victoria</strain>
        <tissue evidence="2">Leaf</tissue>
    </source>
</reference>
<dbReference type="OrthoDB" id="715174at2759"/>
<protein>
    <recommendedName>
        <fullName evidence="4">F-box domain-containing protein</fullName>
    </recommendedName>
</protein>
<dbReference type="Gramene" id="TVU03899">
    <property type="protein sequence ID" value="TVU03899"/>
    <property type="gene ID" value="EJB05_50548"/>
</dbReference>
<evidence type="ECO:0000256" key="1">
    <source>
        <dbReference type="SAM" id="MobiDB-lite"/>
    </source>
</evidence>
<feature type="compositionally biased region" description="Low complexity" evidence="1">
    <location>
        <begin position="1"/>
        <end position="19"/>
    </location>
</feature>
<feature type="non-terminal residue" evidence="2">
    <location>
        <position position="1"/>
    </location>
</feature>
<dbReference type="InterPro" id="IPR036047">
    <property type="entry name" value="F-box-like_dom_sf"/>
</dbReference>
<feature type="region of interest" description="Disordered" evidence="1">
    <location>
        <begin position="1"/>
        <end position="43"/>
    </location>
</feature>
<dbReference type="EMBL" id="RWGY01000130">
    <property type="protein sequence ID" value="TVU03899.1"/>
    <property type="molecule type" value="Genomic_DNA"/>
</dbReference>
<organism evidence="2 3">
    <name type="scientific">Eragrostis curvula</name>
    <name type="common">weeping love grass</name>
    <dbReference type="NCBI Taxonomy" id="38414"/>
    <lineage>
        <taxon>Eukaryota</taxon>
        <taxon>Viridiplantae</taxon>
        <taxon>Streptophyta</taxon>
        <taxon>Embryophyta</taxon>
        <taxon>Tracheophyta</taxon>
        <taxon>Spermatophyta</taxon>
        <taxon>Magnoliopsida</taxon>
        <taxon>Liliopsida</taxon>
        <taxon>Poales</taxon>
        <taxon>Poaceae</taxon>
        <taxon>PACMAD clade</taxon>
        <taxon>Chloridoideae</taxon>
        <taxon>Eragrostideae</taxon>
        <taxon>Eragrostidinae</taxon>
        <taxon>Eragrostis</taxon>
    </lineage>
</organism>
<dbReference type="SUPFAM" id="SSF81383">
    <property type="entry name" value="F-box domain"/>
    <property type="match status" value="1"/>
</dbReference>
<sequence length="645" mass="70867">MVFSRGRASAGGAEATAARKLGHGSRPSPYNARAERPPTAASPVAGLEDADRMKLLASCVNSCFLAAGDGGGITAAIMAPPPCETTKMVSDVKDISDAFELREAGGSSTEATMAPPPSESTKMVSAVKYISDAFQFQGTSGSNMVASMAPPPSESTKLISTVKEISDALFQLQDADEGSTGRLIPYSVPISVVRKGATASASYHEHLAAKRRCKTGDGGNALKLQKLERRKERKAYEEQTSPNAAKKCLVVMDKSVARGCTSTNLSGQDLNADMLMDIFRRLDPDILLCMGTVCRFFREVICLPDFRCWYRENQNGKMLGFFVKTKGRNSEQYPFVRCVGLPTPFLRASEVIHELWSAADTSPNNYWRHSEVLDSRDGKLLMLAGNSSRDPDMFVFYPHARTNRHHQIPHPRLFNNFRIVAAALIPDDHTHQYKVIILGRTGVADYKMKSNAPLTESLVGSFSSSVNRWVKASTLQFAMPAKQMLRMGSVLIDETIHFLHSGKQVISVDIPSLKLGTTQLPDHVNKQRIKSRMTHVLFPGPSNQLCLSVASRMSVSIYTYMDSSMSWEHTRDWVVPIGSNIKDKAVKLVGSAENEGLLLLKIVSQDVFSIETRTGLVKWIANCESDEEVLAYEQECPVVSQMLRG</sequence>
<dbReference type="AlphaFoldDB" id="A0A5J9SXY6"/>
<dbReference type="PANTHER" id="PTHR35828">
    <property type="entry name" value="OS08G0203800 PROTEIN-RELATED"/>
    <property type="match status" value="1"/>
</dbReference>
<dbReference type="CDD" id="cd09917">
    <property type="entry name" value="F-box_SF"/>
    <property type="match status" value="1"/>
</dbReference>